<dbReference type="EMBL" id="RBZU01000007">
    <property type="protein sequence ID" value="RKP53389.1"/>
    <property type="molecule type" value="Genomic_DNA"/>
</dbReference>
<gene>
    <name evidence="1" type="ORF">D7S86_16895</name>
</gene>
<protein>
    <recommendedName>
        <fullName evidence="3">Cation transporter</fullName>
    </recommendedName>
</protein>
<dbReference type="AlphaFoldDB" id="A0A494XZ74"/>
<evidence type="ECO:0000313" key="2">
    <source>
        <dbReference type="Proteomes" id="UP000270342"/>
    </source>
</evidence>
<name>A0A494XZ74_9BURK</name>
<keyword evidence="2" id="KW-1185">Reference proteome</keyword>
<organism evidence="1 2">
    <name type="scientific">Pararobbsia silviterrae</name>
    <dbReference type="NCBI Taxonomy" id="1792498"/>
    <lineage>
        <taxon>Bacteria</taxon>
        <taxon>Pseudomonadati</taxon>
        <taxon>Pseudomonadota</taxon>
        <taxon>Betaproteobacteria</taxon>
        <taxon>Burkholderiales</taxon>
        <taxon>Burkholderiaceae</taxon>
        <taxon>Pararobbsia</taxon>
    </lineage>
</organism>
<evidence type="ECO:0000313" key="1">
    <source>
        <dbReference type="EMBL" id="RKP53389.1"/>
    </source>
</evidence>
<dbReference type="Proteomes" id="UP000270342">
    <property type="component" value="Unassembled WGS sequence"/>
</dbReference>
<reference evidence="1 2" key="1">
    <citation type="submission" date="2018-10" db="EMBL/GenBank/DDBJ databases">
        <title>Robbsia sp. DHC34, isolated from soil.</title>
        <authorList>
            <person name="Gao Z.-H."/>
            <person name="Qiu L.-H."/>
        </authorList>
    </citation>
    <scope>NUCLEOTIDE SEQUENCE [LARGE SCALE GENOMIC DNA]</scope>
    <source>
        <strain evidence="1 2">DHC34</strain>
    </source>
</reference>
<comment type="caution">
    <text evidence="1">The sequence shown here is derived from an EMBL/GenBank/DDBJ whole genome shotgun (WGS) entry which is preliminary data.</text>
</comment>
<dbReference type="OrthoDB" id="9006718at2"/>
<proteinExistence type="predicted"/>
<sequence>MTSSKSSSAAYAASHAASEATHVAIADLFPGSRLSHILHVVTEPSVSAVSSVIECIDSLKSLSLDIESVHVRRLPTAFDQRVCLHGIDETHARAIRDRLETLAPVIRVKLEHQIKVSRDDA</sequence>
<dbReference type="RefSeq" id="WP_121088017.1">
    <property type="nucleotide sequence ID" value="NZ_RBZU01000007.1"/>
</dbReference>
<evidence type="ECO:0008006" key="3">
    <source>
        <dbReference type="Google" id="ProtNLM"/>
    </source>
</evidence>
<accession>A0A494XZ74</accession>